<evidence type="ECO:0000256" key="2">
    <source>
        <dbReference type="ARBA" id="ARBA00005194"/>
    </source>
</evidence>
<dbReference type="OrthoDB" id="9811735at2"/>
<organism evidence="11 12">
    <name type="scientific">Enhygromyxa salina</name>
    <dbReference type="NCBI Taxonomy" id="215803"/>
    <lineage>
        <taxon>Bacteria</taxon>
        <taxon>Pseudomonadati</taxon>
        <taxon>Myxococcota</taxon>
        <taxon>Polyangia</taxon>
        <taxon>Nannocystales</taxon>
        <taxon>Nannocystaceae</taxon>
        <taxon>Enhygromyxa</taxon>
    </lineage>
</organism>
<dbReference type="SUPFAM" id="SSF51230">
    <property type="entry name" value="Single hybrid motif"/>
    <property type="match status" value="1"/>
</dbReference>
<name>A0A2S9YIB3_9BACT</name>
<dbReference type="GO" id="GO:0003989">
    <property type="term" value="F:acetyl-CoA carboxylase activity"/>
    <property type="evidence" value="ECO:0007669"/>
    <property type="project" value="InterPro"/>
</dbReference>
<dbReference type="PANTHER" id="PTHR45266:SF3">
    <property type="entry name" value="OXALOACETATE DECARBOXYLASE ALPHA CHAIN"/>
    <property type="match status" value="1"/>
</dbReference>
<gene>
    <name evidence="11" type="primary">accB</name>
    <name evidence="11" type="ORF">ENSA7_50200</name>
</gene>
<evidence type="ECO:0000256" key="8">
    <source>
        <dbReference type="ARBA" id="ARBA00023267"/>
    </source>
</evidence>
<dbReference type="GO" id="GO:0006633">
    <property type="term" value="P:fatty acid biosynthetic process"/>
    <property type="evidence" value="ECO:0007669"/>
    <property type="project" value="UniProtKB-UniPathway"/>
</dbReference>
<dbReference type="RefSeq" id="WP_106091917.1">
    <property type="nucleotide sequence ID" value="NZ_PVNL01000101.1"/>
</dbReference>
<evidence type="ECO:0000256" key="3">
    <source>
        <dbReference type="ARBA" id="ARBA00017562"/>
    </source>
</evidence>
<dbReference type="PANTHER" id="PTHR45266">
    <property type="entry name" value="OXALOACETATE DECARBOXYLASE ALPHA CHAIN"/>
    <property type="match status" value="1"/>
</dbReference>
<dbReference type="CDD" id="cd06850">
    <property type="entry name" value="biotinyl_domain"/>
    <property type="match status" value="1"/>
</dbReference>
<keyword evidence="7 9" id="KW-0275">Fatty acid biosynthesis</keyword>
<dbReference type="NCBIfam" id="TIGR00531">
    <property type="entry name" value="BCCP"/>
    <property type="match status" value="1"/>
</dbReference>
<keyword evidence="4 9" id="KW-0444">Lipid biosynthesis</keyword>
<comment type="caution">
    <text evidence="11">The sequence shown here is derived from an EMBL/GenBank/DDBJ whole genome shotgun (WGS) entry which is preliminary data.</text>
</comment>
<dbReference type="PRINTS" id="PR01071">
    <property type="entry name" value="ACOABIOTINCC"/>
</dbReference>
<dbReference type="InterPro" id="IPR001882">
    <property type="entry name" value="Biotin_BS"/>
</dbReference>
<dbReference type="InterPro" id="IPR000089">
    <property type="entry name" value="Biotin_lipoyl"/>
</dbReference>
<dbReference type="Proteomes" id="UP000238823">
    <property type="component" value="Unassembled WGS sequence"/>
</dbReference>
<feature type="domain" description="Lipoyl-binding" evidence="10">
    <location>
        <begin position="82"/>
        <end position="158"/>
    </location>
</feature>
<accession>A0A2S9YIB3</accession>
<evidence type="ECO:0000256" key="1">
    <source>
        <dbReference type="ARBA" id="ARBA00003761"/>
    </source>
</evidence>
<dbReference type="EMBL" id="PVNL01000101">
    <property type="protein sequence ID" value="PRQ04847.1"/>
    <property type="molecule type" value="Genomic_DNA"/>
</dbReference>
<dbReference type="InterPro" id="IPR011053">
    <property type="entry name" value="Single_hybrid_motif"/>
</dbReference>
<reference evidence="11 12" key="1">
    <citation type="submission" date="2018-03" db="EMBL/GenBank/DDBJ databases">
        <title>Draft Genome Sequences of the Obligatory Marine Myxobacteria Enhygromyxa salina SWB007.</title>
        <authorList>
            <person name="Poehlein A."/>
            <person name="Moghaddam J.A."/>
            <person name="Harms H."/>
            <person name="Alanjari M."/>
            <person name="Koenig G.M."/>
            <person name="Daniel R."/>
            <person name="Schaeberle T.F."/>
        </authorList>
    </citation>
    <scope>NUCLEOTIDE SEQUENCE [LARGE SCALE GENOMIC DNA]</scope>
    <source>
        <strain evidence="11 12">SWB007</strain>
    </source>
</reference>
<dbReference type="Gene3D" id="2.40.50.100">
    <property type="match status" value="1"/>
</dbReference>
<evidence type="ECO:0000256" key="7">
    <source>
        <dbReference type="ARBA" id="ARBA00023160"/>
    </source>
</evidence>
<dbReference type="GO" id="GO:0009317">
    <property type="term" value="C:acetyl-CoA carboxylase complex"/>
    <property type="evidence" value="ECO:0007669"/>
    <property type="project" value="InterPro"/>
</dbReference>
<evidence type="ECO:0000256" key="4">
    <source>
        <dbReference type="ARBA" id="ARBA00022516"/>
    </source>
</evidence>
<dbReference type="AlphaFoldDB" id="A0A2S9YIB3"/>
<dbReference type="InterPro" id="IPR050709">
    <property type="entry name" value="Biotin_Carboxyl_Carrier/Decarb"/>
</dbReference>
<evidence type="ECO:0000259" key="10">
    <source>
        <dbReference type="PROSITE" id="PS50968"/>
    </source>
</evidence>
<keyword evidence="5 9" id="KW-0276">Fatty acid metabolism</keyword>
<evidence type="ECO:0000256" key="6">
    <source>
        <dbReference type="ARBA" id="ARBA00023098"/>
    </source>
</evidence>
<comment type="function">
    <text evidence="1 9">This protein is a component of the acetyl coenzyme A carboxylase complex; first, biotin carboxylase catalyzes the carboxylation of the carrier protein and then the transcarboxylase transfers the carboxyl group to form malonyl-CoA.</text>
</comment>
<evidence type="ECO:0000256" key="5">
    <source>
        <dbReference type="ARBA" id="ARBA00022832"/>
    </source>
</evidence>
<keyword evidence="8 9" id="KW-0092">Biotin</keyword>
<comment type="pathway">
    <text evidence="2 9">Lipid metabolism; fatty acid biosynthesis.</text>
</comment>
<dbReference type="Pfam" id="PF00364">
    <property type="entry name" value="Biotin_lipoyl"/>
    <property type="match status" value="1"/>
</dbReference>
<proteinExistence type="predicted"/>
<dbReference type="PROSITE" id="PS00188">
    <property type="entry name" value="BIOTIN"/>
    <property type="match status" value="1"/>
</dbReference>
<dbReference type="UniPathway" id="UPA00094"/>
<evidence type="ECO:0000313" key="11">
    <source>
        <dbReference type="EMBL" id="PRQ04847.1"/>
    </source>
</evidence>
<dbReference type="PROSITE" id="PS50968">
    <property type="entry name" value="BIOTINYL_LIPOYL"/>
    <property type="match status" value="1"/>
</dbReference>
<protein>
    <recommendedName>
        <fullName evidence="3 9">Biotin carboxyl carrier protein of acetyl-CoA carboxylase</fullName>
    </recommendedName>
</protein>
<evidence type="ECO:0000256" key="9">
    <source>
        <dbReference type="RuleBase" id="RU364072"/>
    </source>
</evidence>
<keyword evidence="6 9" id="KW-0443">Lipid metabolism</keyword>
<sequence length="160" mass="17352">MSDQDSKLPDIAYVSELAKLFKRFRLDELEIETGEQRILMRRGDLTTSAQLPMPAPVPVASAAAPAPAANQAPAAAETSGSGDYITSPFVGTFYTSPRPDAPLFVKIGDTVSAGTTVCIVEAMKLFNEIEAEFGCIIEEVLVDNQQPVEFGTKLFRVRRL</sequence>
<dbReference type="InterPro" id="IPR001249">
    <property type="entry name" value="AcCoA_biotinCC"/>
</dbReference>
<evidence type="ECO:0000313" key="12">
    <source>
        <dbReference type="Proteomes" id="UP000238823"/>
    </source>
</evidence>